<dbReference type="PANTHER" id="PTHR45566">
    <property type="entry name" value="HTH-TYPE TRANSCRIPTIONAL REGULATOR YHJB-RELATED"/>
    <property type="match status" value="1"/>
</dbReference>
<dbReference type="PROSITE" id="PS50043">
    <property type="entry name" value="HTH_LUXR_2"/>
    <property type="match status" value="1"/>
</dbReference>
<keyword evidence="2" id="KW-0238">DNA-binding</keyword>
<name>A0A7W2DZ95_9ACTN</name>
<dbReference type="SMART" id="SM00421">
    <property type="entry name" value="HTH_LUXR"/>
    <property type="match status" value="1"/>
</dbReference>
<evidence type="ECO:0000313" key="7">
    <source>
        <dbReference type="Proteomes" id="UP000587608"/>
    </source>
</evidence>
<dbReference type="EMBL" id="JACERG010000021">
    <property type="protein sequence ID" value="MBA5225735.1"/>
    <property type="molecule type" value="Genomic_DNA"/>
</dbReference>
<protein>
    <submittedName>
        <fullName evidence="6">Response regulator transcription factor</fullName>
    </submittedName>
</protein>
<dbReference type="InterPro" id="IPR011006">
    <property type="entry name" value="CheY-like_superfamily"/>
</dbReference>
<evidence type="ECO:0000256" key="2">
    <source>
        <dbReference type="ARBA" id="ARBA00023125"/>
    </source>
</evidence>
<evidence type="ECO:0000259" key="4">
    <source>
        <dbReference type="PROSITE" id="PS50043"/>
    </source>
</evidence>
<dbReference type="PANTHER" id="PTHR45566:SF2">
    <property type="entry name" value="NARL SUBFAMILY"/>
    <property type="match status" value="1"/>
</dbReference>
<dbReference type="InterPro" id="IPR051015">
    <property type="entry name" value="EvgA-like"/>
</dbReference>
<evidence type="ECO:0000259" key="5">
    <source>
        <dbReference type="PROSITE" id="PS50110"/>
    </source>
</evidence>
<dbReference type="Gene3D" id="1.10.10.10">
    <property type="entry name" value="Winged helix-like DNA-binding domain superfamily/Winged helix DNA-binding domain"/>
    <property type="match status" value="1"/>
</dbReference>
<dbReference type="Pfam" id="PF00072">
    <property type="entry name" value="Response_reg"/>
    <property type="match status" value="1"/>
</dbReference>
<dbReference type="SUPFAM" id="SSF52172">
    <property type="entry name" value="CheY-like"/>
    <property type="match status" value="1"/>
</dbReference>
<evidence type="ECO:0000256" key="1">
    <source>
        <dbReference type="ARBA" id="ARBA00022553"/>
    </source>
</evidence>
<gene>
    <name evidence="6" type="ORF">H1X69_30680</name>
</gene>
<evidence type="ECO:0000313" key="6">
    <source>
        <dbReference type="EMBL" id="MBA5225735.1"/>
    </source>
</evidence>
<feature type="domain" description="HTH luxR-type" evidence="4">
    <location>
        <begin position="146"/>
        <end position="211"/>
    </location>
</feature>
<dbReference type="RefSeq" id="WP_050811349.1">
    <property type="nucleotide sequence ID" value="NZ_BNBP01000051.1"/>
</dbReference>
<dbReference type="AlphaFoldDB" id="A0A7W2DZ95"/>
<dbReference type="GO" id="GO:0000160">
    <property type="term" value="P:phosphorelay signal transduction system"/>
    <property type="evidence" value="ECO:0007669"/>
    <property type="project" value="InterPro"/>
</dbReference>
<sequence>MVESGEVLRTVQQEITVLVAESDDLDRRAFVHLLQHTAGLRLLGAANTRKDAVSQTVRLDPDVVLVDLERSEDALGTVAELRRRCPRVHSVILTTAGDVAQLRRAVAAGTSGFVTKSVSVAELREVMLRVVGGERVLDPELSVQALLSERCPLTLREGDILRVSRECTTVADIAATVSLSPGTVRNYLSRAIGKTGARNRHEAAEEAERRGWI</sequence>
<dbReference type="InterPro" id="IPR036388">
    <property type="entry name" value="WH-like_DNA-bd_sf"/>
</dbReference>
<dbReference type="PROSITE" id="PS00622">
    <property type="entry name" value="HTH_LUXR_1"/>
    <property type="match status" value="1"/>
</dbReference>
<dbReference type="SMART" id="SM00448">
    <property type="entry name" value="REC"/>
    <property type="match status" value="1"/>
</dbReference>
<feature type="modified residue" description="4-aspartylphosphate" evidence="3">
    <location>
        <position position="67"/>
    </location>
</feature>
<dbReference type="Proteomes" id="UP000587608">
    <property type="component" value="Unassembled WGS sequence"/>
</dbReference>
<dbReference type="PROSITE" id="PS50110">
    <property type="entry name" value="RESPONSE_REGULATORY"/>
    <property type="match status" value="1"/>
</dbReference>
<reference evidence="6 7" key="1">
    <citation type="submission" date="2020-07" db="EMBL/GenBank/DDBJ databases">
        <title>Differential regulation of undecylprodigiosin biosynthesis in the yeast-scavenging Streptomyces strain MBK6.</title>
        <authorList>
            <person name="Baral B."/>
            <person name="Siitonen V."/>
            <person name="Laughlin M."/>
            <person name="Yamada K."/>
            <person name="Ilomaeki M."/>
            <person name="Metsae-Ketelae M."/>
            <person name="Niemi J."/>
        </authorList>
    </citation>
    <scope>NUCLEOTIDE SEQUENCE [LARGE SCALE GENOMIC DNA]</scope>
    <source>
        <strain evidence="6 7">MBK6</strain>
    </source>
</reference>
<feature type="domain" description="Response regulatory" evidence="5">
    <location>
        <begin position="16"/>
        <end position="131"/>
    </location>
</feature>
<organism evidence="6 7">
    <name type="scientific">Streptomyces griseoaurantiacus</name>
    <dbReference type="NCBI Taxonomy" id="68213"/>
    <lineage>
        <taxon>Bacteria</taxon>
        <taxon>Bacillati</taxon>
        <taxon>Actinomycetota</taxon>
        <taxon>Actinomycetes</taxon>
        <taxon>Kitasatosporales</taxon>
        <taxon>Streptomycetaceae</taxon>
        <taxon>Streptomyces</taxon>
        <taxon>Streptomyces aurantiacus group</taxon>
    </lineage>
</organism>
<accession>A0A7W2DZ95</accession>
<dbReference type="InterPro" id="IPR016032">
    <property type="entry name" value="Sig_transdc_resp-reg_C-effctor"/>
</dbReference>
<dbReference type="InterPro" id="IPR001789">
    <property type="entry name" value="Sig_transdc_resp-reg_receiver"/>
</dbReference>
<comment type="caution">
    <text evidence="6">The sequence shown here is derived from an EMBL/GenBank/DDBJ whole genome shotgun (WGS) entry which is preliminary data.</text>
</comment>
<dbReference type="GO" id="GO:0003677">
    <property type="term" value="F:DNA binding"/>
    <property type="evidence" value="ECO:0007669"/>
    <property type="project" value="UniProtKB-KW"/>
</dbReference>
<dbReference type="SUPFAM" id="SSF46894">
    <property type="entry name" value="C-terminal effector domain of the bipartite response regulators"/>
    <property type="match status" value="1"/>
</dbReference>
<dbReference type="Pfam" id="PF00196">
    <property type="entry name" value="GerE"/>
    <property type="match status" value="1"/>
</dbReference>
<keyword evidence="1 3" id="KW-0597">Phosphoprotein</keyword>
<dbReference type="GO" id="GO:0006355">
    <property type="term" value="P:regulation of DNA-templated transcription"/>
    <property type="evidence" value="ECO:0007669"/>
    <property type="project" value="InterPro"/>
</dbReference>
<dbReference type="Gene3D" id="3.40.50.2300">
    <property type="match status" value="1"/>
</dbReference>
<proteinExistence type="predicted"/>
<dbReference type="InterPro" id="IPR000792">
    <property type="entry name" value="Tscrpt_reg_LuxR_C"/>
</dbReference>
<dbReference type="InterPro" id="IPR058245">
    <property type="entry name" value="NreC/VraR/RcsB-like_REC"/>
</dbReference>
<dbReference type="CDD" id="cd17535">
    <property type="entry name" value="REC_NarL-like"/>
    <property type="match status" value="1"/>
</dbReference>
<evidence type="ECO:0000256" key="3">
    <source>
        <dbReference type="PROSITE-ProRule" id="PRU00169"/>
    </source>
</evidence>